<feature type="transmembrane region" description="Helical" evidence="2">
    <location>
        <begin position="117"/>
        <end position="138"/>
    </location>
</feature>
<proteinExistence type="predicted"/>
<feature type="compositionally biased region" description="Basic and acidic residues" evidence="1">
    <location>
        <begin position="1"/>
        <end position="11"/>
    </location>
</feature>
<evidence type="ECO:0000256" key="2">
    <source>
        <dbReference type="SAM" id="Phobius"/>
    </source>
</evidence>
<evidence type="ECO:0000313" key="4">
    <source>
        <dbReference type="Proteomes" id="UP000806528"/>
    </source>
</evidence>
<feature type="region of interest" description="Disordered" evidence="1">
    <location>
        <begin position="1"/>
        <end position="37"/>
    </location>
</feature>
<evidence type="ECO:0000256" key="1">
    <source>
        <dbReference type="SAM" id="MobiDB-lite"/>
    </source>
</evidence>
<dbReference type="RefSeq" id="WP_193122467.1">
    <property type="nucleotide sequence ID" value="NZ_JADBGI010000011.1"/>
</dbReference>
<keyword evidence="4" id="KW-1185">Reference proteome</keyword>
<name>A0ABR9P7M4_9ACTN</name>
<keyword evidence="2" id="KW-0812">Transmembrane</keyword>
<feature type="transmembrane region" description="Helical" evidence="2">
    <location>
        <begin position="87"/>
        <end position="111"/>
    </location>
</feature>
<gene>
    <name evidence="3" type="ORF">IDM40_14195</name>
</gene>
<feature type="region of interest" description="Disordered" evidence="1">
    <location>
        <begin position="141"/>
        <end position="175"/>
    </location>
</feature>
<protein>
    <submittedName>
        <fullName evidence="3">Uncharacterized protein</fullName>
    </submittedName>
</protein>
<comment type="caution">
    <text evidence="3">The sequence shown here is derived from an EMBL/GenBank/DDBJ whole genome shotgun (WGS) entry which is preliminary data.</text>
</comment>
<organism evidence="3 4">
    <name type="scientific">Nocardiopsis coralli</name>
    <dbReference type="NCBI Taxonomy" id="2772213"/>
    <lineage>
        <taxon>Bacteria</taxon>
        <taxon>Bacillati</taxon>
        <taxon>Actinomycetota</taxon>
        <taxon>Actinomycetes</taxon>
        <taxon>Streptosporangiales</taxon>
        <taxon>Nocardiopsidaceae</taxon>
        <taxon>Nocardiopsis</taxon>
    </lineage>
</organism>
<sequence>MDAQSRGRHEAGGAATERPSVPHQGTDPAIGGDWGRVEDPVADEHHARRWEHHHPGDHEGFGRIRGFQRQGGAWAPTNRHRGRASSWVVVALACVGFTLGGISVAMGWALVPLVAGAALMVLALIIAFVCDILTDVVLDSPRDESEEPHQTPLHRIRSMARKERKKARKAGTAAD</sequence>
<evidence type="ECO:0000313" key="3">
    <source>
        <dbReference type="EMBL" id="MBE2999848.1"/>
    </source>
</evidence>
<accession>A0ABR9P7M4</accession>
<dbReference type="EMBL" id="JADBGI010000011">
    <property type="protein sequence ID" value="MBE2999848.1"/>
    <property type="molecule type" value="Genomic_DNA"/>
</dbReference>
<keyword evidence="2" id="KW-0472">Membrane</keyword>
<dbReference type="Proteomes" id="UP000806528">
    <property type="component" value="Unassembled WGS sequence"/>
</dbReference>
<feature type="compositionally biased region" description="Basic residues" evidence="1">
    <location>
        <begin position="152"/>
        <end position="169"/>
    </location>
</feature>
<reference evidence="3 4" key="1">
    <citation type="submission" date="2020-09" db="EMBL/GenBank/DDBJ databases">
        <title>Diversity and distribution of actinomycetes associated with coral in the coast of Hainan.</title>
        <authorList>
            <person name="Li F."/>
        </authorList>
    </citation>
    <scope>NUCLEOTIDE SEQUENCE [LARGE SCALE GENOMIC DNA]</scope>
    <source>
        <strain evidence="3 4">HNM0947</strain>
    </source>
</reference>
<keyword evidence="2" id="KW-1133">Transmembrane helix</keyword>